<accession>X7YJ96</accession>
<dbReference type="InterPro" id="IPR003135">
    <property type="entry name" value="ATP-grasp_carboxylate-amine"/>
</dbReference>
<dbReference type="InterPro" id="IPR011054">
    <property type="entry name" value="Rudment_hybrid_motif"/>
</dbReference>
<keyword evidence="1 3" id="KW-0547">Nucleotide-binding</keyword>
<name>X7YJ96_MYCXE</name>
<dbReference type="PANTHER" id="PTHR11609:SF5">
    <property type="entry name" value="PHOSPHORIBOSYLAMINOIMIDAZOLE CARBOXYLASE"/>
    <property type="match status" value="1"/>
</dbReference>
<dbReference type="Gene3D" id="3.30.470.20">
    <property type="entry name" value="ATP-grasp fold, B domain"/>
    <property type="match status" value="1"/>
</dbReference>
<dbReference type="PANTHER" id="PTHR11609">
    <property type="entry name" value="PURINE BIOSYNTHESIS PROTEIN 6/7, PUR6/7"/>
    <property type="match status" value="1"/>
</dbReference>
<dbReference type="GO" id="GO:0005829">
    <property type="term" value="C:cytosol"/>
    <property type="evidence" value="ECO:0007669"/>
    <property type="project" value="TreeGrafter"/>
</dbReference>
<dbReference type="InterPro" id="IPR011761">
    <property type="entry name" value="ATP-grasp"/>
</dbReference>
<dbReference type="PROSITE" id="PS50975">
    <property type="entry name" value="ATP_GRASP"/>
    <property type="match status" value="1"/>
</dbReference>
<evidence type="ECO:0000259" key="4">
    <source>
        <dbReference type="PROSITE" id="PS50975"/>
    </source>
</evidence>
<dbReference type="SUPFAM" id="SSF51246">
    <property type="entry name" value="Rudiment single hybrid motif"/>
    <property type="match status" value="1"/>
</dbReference>
<dbReference type="AlphaFoldDB" id="X7YJ96"/>
<dbReference type="PATRIC" id="fig|1299334.3.peg.9888"/>
<protein>
    <submittedName>
        <fullName evidence="5">ATP-grasp domain protein</fullName>
    </submittedName>
</protein>
<reference evidence="5" key="1">
    <citation type="submission" date="2014-01" db="EMBL/GenBank/DDBJ databases">
        <authorList>
            <person name="Brown-Elliot B."/>
            <person name="Wallace R."/>
            <person name="Lenaerts A."/>
            <person name="Ordway D."/>
            <person name="DeGroote M.A."/>
            <person name="Parker T."/>
            <person name="Sizemore C."/>
            <person name="Tallon L.J."/>
            <person name="Sadzewicz L.K."/>
            <person name="Sengamalay N."/>
            <person name="Fraser C.M."/>
            <person name="Hine E."/>
            <person name="Shefchek K.A."/>
            <person name="Das S.P."/>
            <person name="Tettelin H."/>
        </authorList>
    </citation>
    <scope>NUCLEOTIDE SEQUENCE [LARGE SCALE GENOMIC DNA]</scope>
    <source>
        <strain evidence="5">4042</strain>
    </source>
</reference>
<gene>
    <name evidence="5" type="ORF">I553_0299</name>
</gene>
<dbReference type="Pfam" id="PF17769">
    <property type="entry name" value="PurK_C"/>
    <property type="match status" value="1"/>
</dbReference>
<evidence type="ECO:0000313" key="5">
    <source>
        <dbReference type="EMBL" id="EUA06871.1"/>
    </source>
</evidence>
<dbReference type="InterPro" id="IPR040686">
    <property type="entry name" value="PurK_C"/>
</dbReference>
<dbReference type="GO" id="GO:0003824">
    <property type="term" value="F:catalytic activity"/>
    <property type="evidence" value="ECO:0007669"/>
    <property type="project" value="UniProtKB-ARBA"/>
</dbReference>
<comment type="caution">
    <text evidence="5">The sequence shown here is derived from an EMBL/GenBank/DDBJ whole genome shotgun (WGS) entry which is preliminary data.</text>
</comment>
<evidence type="ECO:0000256" key="1">
    <source>
        <dbReference type="ARBA" id="ARBA00022741"/>
    </source>
</evidence>
<dbReference type="Pfam" id="PF02222">
    <property type="entry name" value="ATP-grasp"/>
    <property type="match status" value="1"/>
</dbReference>
<sequence length="189" mass="20409">MHGGDRAGAGLDDDVGVEAQQLALRLAAELGVVGVLAVELFETTDGRLLVNELAMRPHNSGHWTMDGARTSQFEQHLRAVLDYPLGDTGATVPVTVMANVLGAAHTPTMTVDERLHHLFARMPEARVHLYGKGERPGRKIGHVNFLGSDEAEVAKLRERAALAAHWLSHGQWRADDDGWSHMASKAASG</sequence>
<dbReference type="SUPFAM" id="SSF56059">
    <property type="entry name" value="Glutathione synthetase ATP-binding domain-like"/>
    <property type="match status" value="1"/>
</dbReference>
<evidence type="ECO:0000256" key="2">
    <source>
        <dbReference type="ARBA" id="ARBA00022840"/>
    </source>
</evidence>
<proteinExistence type="predicted"/>
<dbReference type="GO" id="GO:0005524">
    <property type="term" value="F:ATP binding"/>
    <property type="evidence" value="ECO:0007669"/>
    <property type="project" value="UniProtKB-UniRule"/>
</dbReference>
<evidence type="ECO:0000256" key="3">
    <source>
        <dbReference type="PROSITE-ProRule" id="PRU00409"/>
    </source>
</evidence>
<organism evidence="5">
    <name type="scientific">Mycobacterium xenopi 4042</name>
    <dbReference type="NCBI Taxonomy" id="1299334"/>
    <lineage>
        <taxon>Bacteria</taxon>
        <taxon>Bacillati</taxon>
        <taxon>Actinomycetota</taxon>
        <taxon>Actinomycetes</taxon>
        <taxon>Mycobacteriales</taxon>
        <taxon>Mycobacteriaceae</taxon>
        <taxon>Mycobacterium</taxon>
    </lineage>
</organism>
<dbReference type="EMBL" id="JAOB01000093">
    <property type="protein sequence ID" value="EUA06871.1"/>
    <property type="molecule type" value="Genomic_DNA"/>
</dbReference>
<dbReference type="GO" id="GO:0046872">
    <property type="term" value="F:metal ion binding"/>
    <property type="evidence" value="ECO:0007669"/>
    <property type="project" value="InterPro"/>
</dbReference>
<keyword evidence="2 3" id="KW-0067">ATP-binding</keyword>
<feature type="domain" description="ATP-grasp" evidence="4">
    <location>
        <begin position="18"/>
        <end position="81"/>
    </location>
</feature>